<dbReference type="InterPro" id="IPR058163">
    <property type="entry name" value="LysR-type_TF_proteobact-type"/>
</dbReference>
<evidence type="ECO:0000313" key="7">
    <source>
        <dbReference type="Proteomes" id="UP000293433"/>
    </source>
</evidence>
<dbReference type="Pfam" id="PF00126">
    <property type="entry name" value="HTH_1"/>
    <property type="match status" value="1"/>
</dbReference>
<accession>A0A4Q7LW02</accession>
<dbReference type="Gene3D" id="1.10.10.10">
    <property type="entry name" value="Winged helix-like DNA-binding domain superfamily/Winged helix DNA-binding domain"/>
    <property type="match status" value="1"/>
</dbReference>
<evidence type="ECO:0000259" key="5">
    <source>
        <dbReference type="PROSITE" id="PS50931"/>
    </source>
</evidence>
<dbReference type="PROSITE" id="PS50931">
    <property type="entry name" value="HTH_LYSR"/>
    <property type="match status" value="1"/>
</dbReference>
<reference evidence="6 7" key="1">
    <citation type="submission" date="2019-02" db="EMBL/GenBank/DDBJ databases">
        <title>Genomic Encyclopedia of Type Strains, Phase IV (KMG-IV): sequencing the most valuable type-strain genomes for metagenomic binning, comparative biology and taxonomic classification.</title>
        <authorList>
            <person name="Goeker M."/>
        </authorList>
    </citation>
    <scope>NUCLEOTIDE SEQUENCE [LARGE SCALE GENOMIC DNA]</scope>
    <source>
        <strain evidence="6 7">DSM 10617</strain>
    </source>
</reference>
<dbReference type="GO" id="GO:0006351">
    <property type="term" value="P:DNA-templated transcription"/>
    <property type="evidence" value="ECO:0007669"/>
    <property type="project" value="TreeGrafter"/>
</dbReference>
<dbReference type="EMBL" id="SGWV01000007">
    <property type="protein sequence ID" value="RZS58763.1"/>
    <property type="molecule type" value="Genomic_DNA"/>
</dbReference>
<dbReference type="PANTHER" id="PTHR30537:SF3">
    <property type="entry name" value="TRANSCRIPTIONAL REGULATORY PROTEIN"/>
    <property type="match status" value="1"/>
</dbReference>
<gene>
    <name evidence="6" type="ORF">EV685_1063</name>
</gene>
<dbReference type="GO" id="GO:0043565">
    <property type="term" value="F:sequence-specific DNA binding"/>
    <property type="evidence" value="ECO:0007669"/>
    <property type="project" value="TreeGrafter"/>
</dbReference>
<keyword evidence="2" id="KW-0805">Transcription regulation</keyword>
<dbReference type="InterPro" id="IPR005119">
    <property type="entry name" value="LysR_subst-bd"/>
</dbReference>
<dbReference type="PANTHER" id="PTHR30537">
    <property type="entry name" value="HTH-TYPE TRANSCRIPTIONAL REGULATOR"/>
    <property type="match status" value="1"/>
</dbReference>
<evidence type="ECO:0000256" key="1">
    <source>
        <dbReference type="ARBA" id="ARBA00009437"/>
    </source>
</evidence>
<dbReference type="PRINTS" id="PR00039">
    <property type="entry name" value="HTHLYSR"/>
</dbReference>
<proteinExistence type="inferred from homology"/>
<organism evidence="6 7">
    <name type="scientific">Sphaerotilus mobilis</name>
    <dbReference type="NCBI Taxonomy" id="47994"/>
    <lineage>
        <taxon>Bacteria</taxon>
        <taxon>Pseudomonadati</taxon>
        <taxon>Pseudomonadota</taxon>
        <taxon>Betaproteobacteria</taxon>
        <taxon>Burkholderiales</taxon>
        <taxon>Sphaerotilaceae</taxon>
        <taxon>Sphaerotilus</taxon>
    </lineage>
</organism>
<evidence type="ECO:0000256" key="2">
    <source>
        <dbReference type="ARBA" id="ARBA00023015"/>
    </source>
</evidence>
<keyword evidence="7" id="KW-1185">Reference proteome</keyword>
<dbReference type="Gene3D" id="3.40.190.290">
    <property type="match status" value="1"/>
</dbReference>
<sequence length="327" mass="34882">MTSVSTPLTHPAIAEVGKSAIHSCMTSTTSTPSGDFDWALVKSFVAVLDAGSLMGAARRLQAQQPTLSRHLAQLEAQLGVPLFERTGRGVVPTAAGLAIADAARQMQDGADTLGRTLQRSREATSGTVRITTSDVAATWLLPPVLAALRQAEPGIQVELVASNTLTNLLRREADIAVRMLRPTQGSLIARKLGEVGICAAAHASYLQRAGTPRRPEDLAEHTLIGYDSDTTIEQGFARLGLPLPRSRFALRTDNQIVYSQLVAAGAGIGFIAAYTLPNLGGVQPLLPMLKIPPLPCWLAVHREIRGNPVVRRVYDFLAQRLPPALTG</sequence>
<dbReference type="InterPro" id="IPR036390">
    <property type="entry name" value="WH_DNA-bd_sf"/>
</dbReference>
<keyword evidence="4" id="KW-0804">Transcription</keyword>
<dbReference type="InterPro" id="IPR000847">
    <property type="entry name" value="LysR_HTH_N"/>
</dbReference>
<comment type="similarity">
    <text evidence="1">Belongs to the LysR transcriptional regulatory family.</text>
</comment>
<dbReference type="SUPFAM" id="SSF46785">
    <property type="entry name" value="Winged helix' DNA-binding domain"/>
    <property type="match status" value="1"/>
</dbReference>
<evidence type="ECO:0000313" key="6">
    <source>
        <dbReference type="EMBL" id="RZS58763.1"/>
    </source>
</evidence>
<keyword evidence="3 6" id="KW-0238">DNA-binding</keyword>
<name>A0A4Q7LW02_9BURK</name>
<dbReference type="InterPro" id="IPR036388">
    <property type="entry name" value="WH-like_DNA-bd_sf"/>
</dbReference>
<dbReference type="AlphaFoldDB" id="A0A4Q7LW02"/>
<dbReference type="Pfam" id="PF03466">
    <property type="entry name" value="LysR_substrate"/>
    <property type="match status" value="1"/>
</dbReference>
<evidence type="ECO:0000256" key="3">
    <source>
        <dbReference type="ARBA" id="ARBA00023125"/>
    </source>
</evidence>
<protein>
    <submittedName>
        <fullName evidence="6">DNA-binding transcriptional LysR family regulator</fullName>
    </submittedName>
</protein>
<dbReference type="Proteomes" id="UP000293433">
    <property type="component" value="Unassembled WGS sequence"/>
</dbReference>
<comment type="caution">
    <text evidence="6">The sequence shown here is derived from an EMBL/GenBank/DDBJ whole genome shotgun (WGS) entry which is preliminary data.</text>
</comment>
<dbReference type="SUPFAM" id="SSF53850">
    <property type="entry name" value="Periplasmic binding protein-like II"/>
    <property type="match status" value="1"/>
</dbReference>
<feature type="domain" description="HTH lysR-type" evidence="5">
    <location>
        <begin position="36"/>
        <end position="93"/>
    </location>
</feature>
<dbReference type="GO" id="GO:0003700">
    <property type="term" value="F:DNA-binding transcription factor activity"/>
    <property type="evidence" value="ECO:0007669"/>
    <property type="project" value="InterPro"/>
</dbReference>
<evidence type="ECO:0000256" key="4">
    <source>
        <dbReference type="ARBA" id="ARBA00023163"/>
    </source>
</evidence>